<dbReference type="EMBL" id="SPDV01000021">
    <property type="protein sequence ID" value="TFI57981.1"/>
    <property type="molecule type" value="Genomic_DNA"/>
</dbReference>
<dbReference type="NCBIfam" id="TIGR01352">
    <property type="entry name" value="tonB_Cterm"/>
    <property type="match status" value="1"/>
</dbReference>
<keyword evidence="8" id="KW-1185">Reference proteome</keyword>
<evidence type="ECO:0000259" key="6">
    <source>
        <dbReference type="Pfam" id="PF03544"/>
    </source>
</evidence>
<gene>
    <name evidence="7" type="ORF">E2493_12355</name>
</gene>
<evidence type="ECO:0000313" key="8">
    <source>
        <dbReference type="Proteomes" id="UP000298213"/>
    </source>
</evidence>
<accession>A0A4Y8ZPQ0</accession>
<evidence type="ECO:0000256" key="1">
    <source>
        <dbReference type="ARBA" id="ARBA00004167"/>
    </source>
</evidence>
<dbReference type="AlphaFoldDB" id="A0A4Y8ZPQ0"/>
<sequence>MTHDATSLWSSDLAAPGRAAQLLLASIGLAVMPIFLLTYPPPTHKVMLWETPAELAQVRRFHRLALEADGAIRWDGEKVDLVALRRRLEMVAVTPQEGVDFRPDRGVRYELFLEVLTVIRWARMDRLRLDRTWFADAPDSWIGADRTSPLRQFLPNEAPIRLALYDACGGDAELRCEQFAPEIMRGIPPRIAIEALRCTETQAFRRPRRDCRFALAPAGRPRTTCRIRLQLVPGHHAPYWSTMEPNEPSAAVRNATLPVMDLGRSTLACSGPLLPLTAPAEPVDPSPAVPPRAGNLSQLITTDDYPEIAPKRGARPAATEVKLRVGSHGRVVHCTILQPSGSEMLDRRTCAVIRAGARFTPALNAAGEKVAAEVVHRQVWRCPGLRPGLPPVLAGKDC</sequence>
<dbReference type="GO" id="GO:0016020">
    <property type="term" value="C:membrane"/>
    <property type="evidence" value="ECO:0007669"/>
    <property type="project" value="UniProtKB-SubCell"/>
</dbReference>
<dbReference type="GO" id="GO:0055085">
    <property type="term" value="P:transmembrane transport"/>
    <property type="evidence" value="ECO:0007669"/>
    <property type="project" value="InterPro"/>
</dbReference>
<comment type="caution">
    <text evidence="7">The sequence shown here is derived from an EMBL/GenBank/DDBJ whole genome shotgun (WGS) entry which is preliminary data.</text>
</comment>
<dbReference type="InterPro" id="IPR006260">
    <property type="entry name" value="TonB/TolA_C"/>
</dbReference>
<organism evidence="7 8">
    <name type="scientific">Sphingomonas parva</name>
    <dbReference type="NCBI Taxonomy" id="2555898"/>
    <lineage>
        <taxon>Bacteria</taxon>
        <taxon>Pseudomonadati</taxon>
        <taxon>Pseudomonadota</taxon>
        <taxon>Alphaproteobacteria</taxon>
        <taxon>Sphingomonadales</taxon>
        <taxon>Sphingomonadaceae</taxon>
        <taxon>Sphingomonas</taxon>
    </lineage>
</organism>
<feature type="transmembrane region" description="Helical" evidence="5">
    <location>
        <begin position="20"/>
        <end position="39"/>
    </location>
</feature>
<keyword evidence="2 5" id="KW-0812">Transmembrane</keyword>
<evidence type="ECO:0000256" key="3">
    <source>
        <dbReference type="ARBA" id="ARBA00022989"/>
    </source>
</evidence>
<keyword evidence="4 5" id="KW-0472">Membrane</keyword>
<comment type="subcellular location">
    <subcellularLocation>
        <location evidence="1">Membrane</location>
        <topology evidence="1">Single-pass membrane protein</topology>
    </subcellularLocation>
</comment>
<dbReference type="SUPFAM" id="SSF74653">
    <property type="entry name" value="TolA/TonB C-terminal domain"/>
    <property type="match status" value="1"/>
</dbReference>
<dbReference type="Proteomes" id="UP000298213">
    <property type="component" value="Unassembled WGS sequence"/>
</dbReference>
<evidence type="ECO:0000313" key="7">
    <source>
        <dbReference type="EMBL" id="TFI57981.1"/>
    </source>
</evidence>
<reference evidence="7 8" key="1">
    <citation type="submission" date="2019-03" db="EMBL/GenBank/DDBJ databases">
        <title>Genome sequence of Sphingomonas sp. 17J27-24.</title>
        <authorList>
            <person name="Kim M."/>
            <person name="Maeng S."/>
            <person name="Sathiyaraj S."/>
        </authorList>
    </citation>
    <scope>NUCLEOTIDE SEQUENCE [LARGE SCALE GENOMIC DNA]</scope>
    <source>
        <strain evidence="7 8">17J27-24</strain>
    </source>
</reference>
<dbReference type="RefSeq" id="WP_135087210.1">
    <property type="nucleotide sequence ID" value="NZ_SPDV01000021.1"/>
</dbReference>
<proteinExistence type="predicted"/>
<dbReference type="InterPro" id="IPR037682">
    <property type="entry name" value="TonB_C"/>
</dbReference>
<name>A0A4Y8ZPQ0_9SPHN</name>
<protein>
    <submittedName>
        <fullName evidence="7">TonB family protein</fullName>
    </submittedName>
</protein>
<evidence type="ECO:0000256" key="2">
    <source>
        <dbReference type="ARBA" id="ARBA00022692"/>
    </source>
</evidence>
<feature type="domain" description="TonB C-terminal" evidence="6">
    <location>
        <begin position="304"/>
        <end position="374"/>
    </location>
</feature>
<evidence type="ECO:0000256" key="4">
    <source>
        <dbReference type="ARBA" id="ARBA00023136"/>
    </source>
</evidence>
<dbReference type="OrthoDB" id="7585155at2"/>
<dbReference type="Pfam" id="PF03544">
    <property type="entry name" value="TonB_C"/>
    <property type="match status" value="1"/>
</dbReference>
<dbReference type="Gene3D" id="3.30.1150.10">
    <property type="match status" value="1"/>
</dbReference>
<evidence type="ECO:0000256" key="5">
    <source>
        <dbReference type="SAM" id="Phobius"/>
    </source>
</evidence>
<keyword evidence="3 5" id="KW-1133">Transmembrane helix</keyword>